<feature type="transmembrane region" description="Helical" evidence="1">
    <location>
        <begin position="12"/>
        <end position="28"/>
    </location>
</feature>
<feature type="transmembrane region" description="Helical" evidence="1">
    <location>
        <begin position="75"/>
        <end position="94"/>
    </location>
</feature>
<dbReference type="Pfam" id="PF01757">
    <property type="entry name" value="Acyl_transf_3"/>
    <property type="match status" value="1"/>
</dbReference>
<dbReference type="Proteomes" id="UP001611251">
    <property type="component" value="Unassembled WGS sequence"/>
</dbReference>
<keyword evidence="1" id="KW-0812">Transmembrane</keyword>
<evidence type="ECO:0000313" key="5">
    <source>
        <dbReference type="Proteomes" id="UP001611251"/>
    </source>
</evidence>
<name>A0ABW7PZ61_9GAMM</name>
<dbReference type="RefSeq" id="WP_397215374.1">
    <property type="nucleotide sequence ID" value="NZ_JBGFSN010000004.1"/>
</dbReference>
<dbReference type="PANTHER" id="PTHR23028:SF53">
    <property type="entry name" value="ACYL_TRANSF_3 DOMAIN-CONTAINING PROTEIN"/>
    <property type="match status" value="1"/>
</dbReference>
<organism evidence="4 5">
    <name type="scientific">Pantoea osteomyelitidis</name>
    <dbReference type="NCBI Taxonomy" id="3230026"/>
    <lineage>
        <taxon>Bacteria</taxon>
        <taxon>Pseudomonadati</taxon>
        <taxon>Pseudomonadota</taxon>
        <taxon>Gammaproteobacteria</taxon>
        <taxon>Enterobacterales</taxon>
        <taxon>Erwiniaceae</taxon>
        <taxon>Pantoea</taxon>
    </lineage>
</organism>
<evidence type="ECO:0000259" key="3">
    <source>
        <dbReference type="Pfam" id="PF19040"/>
    </source>
</evidence>
<dbReference type="InterPro" id="IPR002656">
    <property type="entry name" value="Acyl_transf_3_dom"/>
</dbReference>
<feature type="transmembrane region" description="Helical" evidence="1">
    <location>
        <begin position="225"/>
        <end position="242"/>
    </location>
</feature>
<keyword evidence="4" id="KW-0808">Transferase</keyword>
<evidence type="ECO:0000256" key="1">
    <source>
        <dbReference type="SAM" id="Phobius"/>
    </source>
</evidence>
<accession>A0ABW7PZ61</accession>
<feature type="domain" description="Acyltransferase 3" evidence="2">
    <location>
        <begin position="9"/>
        <end position="327"/>
    </location>
</feature>
<evidence type="ECO:0000259" key="2">
    <source>
        <dbReference type="Pfam" id="PF01757"/>
    </source>
</evidence>
<gene>
    <name evidence="4" type="ORF">ABU178_12815</name>
</gene>
<dbReference type="EMBL" id="JBGFSN010000004">
    <property type="protein sequence ID" value="MFH8135050.1"/>
    <property type="molecule type" value="Genomic_DNA"/>
</dbReference>
<evidence type="ECO:0000313" key="4">
    <source>
        <dbReference type="EMBL" id="MFH8135050.1"/>
    </source>
</evidence>
<feature type="domain" description="SGNH" evidence="3">
    <location>
        <begin position="412"/>
        <end position="625"/>
    </location>
</feature>
<keyword evidence="1" id="KW-1133">Transmembrane helix</keyword>
<protein>
    <submittedName>
        <fullName evidence="4">Acyltransferase family protein</fullName>
        <ecNumber evidence="4">2.3.1.-</ecNumber>
    </submittedName>
</protein>
<feature type="transmembrane region" description="Helical" evidence="1">
    <location>
        <begin position="308"/>
        <end position="330"/>
    </location>
</feature>
<feature type="transmembrane region" description="Helical" evidence="1">
    <location>
        <begin position="168"/>
        <end position="187"/>
    </location>
</feature>
<feature type="transmembrane region" description="Helical" evidence="1">
    <location>
        <begin position="278"/>
        <end position="296"/>
    </location>
</feature>
<dbReference type="EC" id="2.3.1.-" evidence="4"/>
<dbReference type="PANTHER" id="PTHR23028">
    <property type="entry name" value="ACETYLTRANSFERASE"/>
    <property type="match status" value="1"/>
</dbReference>
<reference evidence="4 5" key="1">
    <citation type="submission" date="2024-08" db="EMBL/GenBank/DDBJ databases">
        <title>Pantoea ronii - a newly identified human opportunistic pathogen.</title>
        <authorList>
            <person name="Keidar-Friedman D."/>
            <person name="Sorek N."/>
            <person name="Leshin-Carmel D."/>
            <person name="Tsur A."/>
            <person name="Amsalem M."/>
            <person name="Tolkach D."/>
            <person name="Brosh-Nissimov T."/>
        </authorList>
    </citation>
    <scope>NUCLEOTIDE SEQUENCE [LARGE SCALE GENOMIC DNA]</scope>
    <source>
        <strain evidence="4 5">AA23256</strain>
    </source>
</reference>
<comment type="caution">
    <text evidence="4">The sequence shown here is derived from an EMBL/GenBank/DDBJ whole genome shotgun (WGS) entry which is preliminary data.</text>
</comment>
<dbReference type="InterPro" id="IPR043968">
    <property type="entry name" value="SGNH"/>
</dbReference>
<keyword evidence="5" id="KW-1185">Reference proteome</keyword>
<dbReference type="Pfam" id="PF19040">
    <property type="entry name" value="SGNH"/>
    <property type="match status" value="1"/>
</dbReference>
<dbReference type="GO" id="GO:0016746">
    <property type="term" value="F:acyltransferase activity"/>
    <property type="evidence" value="ECO:0007669"/>
    <property type="project" value="UniProtKB-KW"/>
</dbReference>
<feature type="transmembrane region" description="Helical" evidence="1">
    <location>
        <begin position="193"/>
        <end position="213"/>
    </location>
</feature>
<keyword evidence="1" id="KW-0472">Membrane</keyword>
<proteinExistence type="predicted"/>
<feature type="transmembrane region" description="Helical" evidence="1">
    <location>
        <begin position="248"/>
        <end position="266"/>
    </location>
</feature>
<keyword evidence="4" id="KW-0012">Acyltransferase</keyword>
<feature type="transmembrane region" description="Helical" evidence="1">
    <location>
        <begin position="342"/>
        <end position="360"/>
    </location>
</feature>
<feature type="transmembrane region" description="Helical" evidence="1">
    <location>
        <begin position="34"/>
        <end position="54"/>
    </location>
</feature>
<dbReference type="InterPro" id="IPR050879">
    <property type="entry name" value="Acyltransferase_3"/>
</dbReference>
<sequence length="641" mass="72352">MRINDFRRDINGLRAYAIIFVVLYHFHVPLFKAGFIGVDIFFVISGFLMTKIIISGLTAQNFRFTNFFASRCVRIIPPVVLLVLTVYGISLLILTPVELREYAKYTIKALSFTSNYALLKDANDYFASAGQEILLLHTWSLSVEWQFYLIYPFLLWTGYKFTQDLKKITLALAALLLISLAVCVVMTERNQFYAFYMLFTRAWEMLAGGVVFLCKLRTPGKNSNVLPYYAGVLALLISLVLFNDSIAWPGYYALLTVTGAALIIYAERQASLLFSGKWISLIGLASYSIYLWHWPIRYFLYYTSAEPGKLYTVFAIILSFAVGFLSYFVLEKRLLSRLKVKKPLTSVGIIFVSLAVMISVSDFTRKSSGFPWRGGASYMAAINNIALPNPKNGWCFYTIASTPSLKVGEEGVKCHIGAGEKTGKKALLFGDSYAGQYLPLWNELGKKTGLDIQAITTNWCNPSDGQDFLGPKTSRAYDQCLFNRHYVTDNIKNYDYVILGGSWSKNFATPDAIRGLENIINLAQDKKIIIMAEPYQFNVNIGELYKRSAWKKEHFDITPYRDATTLAAMQNADTILGELSRSHTNILYLTRDVLFDKSQYANQDVPYSLDGGHISVRGSIEAERFFSSHSGIDELVAFLNN</sequence>